<evidence type="ECO:0000256" key="5">
    <source>
        <dbReference type="ARBA" id="ARBA00022528"/>
    </source>
</evidence>
<evidence type="ECO:0000256" key="9">
    <source>
        <dbReference type="ARBA" id="ARBA00022741"/>
    </source>
</evidence>
<proteinExistence type="inferred from homology"/>
<evidence type="ECO:0000313" key="19">
    <source>
        <dbReference type="EMBL" id="CAF1472845.1"/>
    </source>
</evidence>
<dbReference type="Pfam" id="PF04548">
    <property type="entry name" value="AIG1"/>
    <property type="match status" value="1"/>
</dbReference>
<dbReference type="Proteomes" id="UP000663855">
    <property type="component" value="Unassembled WGS sequence"/>
</dbReference>
<accession>A0A815R6J0</accession>
<dbReference type="GO" id="GO:0005525">
    <property type="term" value="F:GTP binding"/>
    <property type="evidence" value="ECO:0007669"/>
    <property type="project" value="UniProtKB-KW"/>
</dbReference>
<name>A0A815R6J0_9BILA</name>
<dbReference type="PANTHER" id="PTHR10903:SF135">
    <property type="entry name" value="TRANSLOCASE OF CHLOROPLAST 120, CHLOROPLASTIC-RELATED"/>
    <property type="match status" value="1"/>
</dbReference>
<keyword evidence="12" id="KW-0460">Magnesium</keyword>
<evidence type="ECO:0000313" key="20">
    <source>
        <dbReference type="EMBL" id="CAF4288814.1"/>
    </source>
</evidence>
<evidence type="ECO:0000259" key="18">
    <source>
        <dbReference type="Pfam" id="PF04548"/>
    </source>
</evidence>
<keyword evidence="6" id="KW-0934">Plastid</keyword>
<keyword evidence="5" id="KW-0150">Chloroplast</keyword>
<keyword evidence="15" id="KW-0342">GTP-binding</keyword>
<dbReference type="InterPro" id="IPR045058">
    <property type="entry name" value="GIMA/IAN/Toc"/>
</dbReference>
<dbReference type="EMBL" id="CAJOBH010033243">
    <property type="protein sequence ID" value="CAF4288814.1"/>
    <property type="molecule type" value="Genomic_DNA"/>
</dbReference>
<gene>
    <name evidence="20" type="ORF">BYL167_LOCUS27004</name>
    <name evidence="19" type="ORF">CJN711_LOCUS25747</name>
</gene>
<dbReference type="EMBL" id="CAJNOV010012017">
    <property type="protein sequence ID" value="CAF1472845.1"/>
    <property type="molecule type" value="Genomic_DNA"/>
</dbReference>
<keyword evidence="16" id="KW-0472">Membrane</keyword>
<evidence type="ECO:0000256" key="14">
    <source>
        <dbReference type="ARBA" id="ARBA00022989"/>
    </source>
</evidence>
<comment type="similarity">
    <text evidence="3">Belongs to the TRAFAC class TrmE-Era-EngA-EngB-Septin-like GTPase superfamily. AIG1/Toc34/Toc159-like paraseptin GTPase family. IAN subfamily.</text>
</comment>
<evidence type="ECO:0000256" key="10">
    <source>
        <dbReference type="ARBA" id="ARBA00022801"/>
    </source>
</evidence>
<dbReference type="GO" id="GO:0046872">
    <property type="term" value="F:metal ion binding"/>
    <property type="evidence" value="ECO:0007669"/>
    <property type="project" value="UniProtKB-KW"/>
</dbReference>
<dbReference type="InterPro" id="IPR006703">
    <property type="entry name" value="G_AIG1"/>
</dbReference>
<evidence type="ECO:0000256" key="3">
    <source>
        <dbReference type="ARBA" id="ARBA00008535"/>
    </source>
</evidence>
<protein>
    <recommendedName>
        <fullName evidence="18">AIG1-type G domain-containing protein</fullName>
    </recommendedName>
</protein>
<evidence type="ECO:0000256" key="11">
    <source>
        <dbReference type="ARBA" id="ARBA00022805"/>
    </source>
</evidence>
<evidence type="ECO:0000256" key="15">
    <source>
        <dbReference type="ARBA" id="ARBA00023134"/>
    </source>
</evidence>
<dbReference type="PANTHER" id="PTHR10903">
    <property type="entry name" value="GTPASE, IMAP FAMILY MEMBER-RELATED"/>
    <property type="match status" value="1"/>
</dbReference>
<evidence type="ECO:0000256" key="16">
    <source>
        <dbReference type="ARBA" id="ARBA00023136"/>
    </source>
</evidence>
<evidence type="ECO:0000256" key="13">
    <source>
        <dbReference type="ARBA" id="ARBA00022927"/>
    </source>
</evidence>
<keyword evidence="10" id="KW-0378">Hydrolase</keyword>
<evidence type="ECO:0000313" key="21">
    <source>
        <dbReference type="Proteomes" id="UP000663855"/>
    </source>
</evidence>
<keyword evidence="14" id="KW-1133">Transmembrane helix</keyword>
<keyword evidence="4" id="KW-0813">Transport</keyword>
<keyword evidence="11" id="KW-1002">Plastid outer membrane</keyword>
<keyword evidence="13" id="KW-0653">Protein transport</keyword>
<dbReference type="GO" id="GO:0015031">
    <property type="term" value="P:protein transport"/>
    <property type="evidence" value="ECO:0007669"/>
    <property type="project" value="UniProtKB-KW"/>
</dbReference>
<keyword evidence="8" id="KW-0479">Metal-binding</keyword>
<keyword evidence="7" id="KW-0812">Transmembrane</keyword>
<evidence type="ECO:0000256" key="1">
    <source>
        <dbReference type="ARBA" id="ARBA00001946"/>
    </source>
</evidence>
<evidence type="ECO:0000256" key="4">
    <source>
        <dbReference type="ARBA" id="ARBA00022448"/>
    </source>
</evidence>
<evidence type="ECO:0000256" key="6">
    <source>
        <dbReference type="ARBA" id="ARBA00022640"/>
    </source>
</evidence>
<organism evidence="19 21">
    <name type="scientific">Rotaria magnacalcarata</name>
    <dbReference type="NCBI Taxonomy" id="392030"/>
    <lineage>
        <taxon>Eukaryota</taxon>
        <taxon>Metazoa</taxon>
        <taxon>Spiralia</taxon>
        <taxon>Gnathifera</taxon>
        <taxon>Rotifera</taxon>
        <taxon>Eurotatoria</taxon>
        <taxon>Bdelloidea</taxon>
        <taxon>Philodinida</taxon>
        <taxon>Philodinidae</taxon>
        <taxon>Rotaria</taxon>
    </lineage>
</organism>
<evidence type="ECO:0000256" key="2">
    <source>
        <dbReference type="ARBA" id="ARBA00004167"/>
    </source>
</evidence>
<dbReference type="InterPro" id="IPR027417">
    <property type="entry name" value="P-loop_NTPase"/>
</dbReference>
<evidence type="ECO:0000256" key="7">
    <source>
        <dbReference type="ARBA" id="ARBA00022692"/>
    </source>
</evidence>
<comment type="caution">
    <text evidence="19">The sequence shown here is derived from an EMBL/GenBank/DDBJ whole genome shotgun (WGS) entry which is preliminary data.</text>
</comment>
<evidence type="ECO:0000256" key="17">
    <source>
        <dbReference type="ARBA" id="ARBA00024013"/>
    </source>
</evidence>
<dbReference type="GO" id="GO:0016020">
    <property type="term" value="C:membrane"/>
    <property type="evidence" value="ECO:0007669"/>
    <property type="project" value="UniProtKB-SubCell"/>
</dbReference>
<reference evidence="19" key="1">
    <citation type="submission" date="2021-02" db="EMBL/GenBank/DDBJ databases">
        <authorList>
            <person name="Nowell W R."/>
        </authorList>
    </citation>
    <scope>NUCLEOTIDE SEQUENCE</scope>
</reference>
<dbReference type="GO" id="GO:0016787">
    <property type="term" value="F:hydrolase activity"/>
    <property type="evidence" value="ECO:0007669"/>
    <property type="project" value="UniProtKB-KW"/>
</dbReference>
<feature type="domain" description="AIG1-type G" evidence="18">
    <location>
        <begin position="16"/>
        <end position="180"/>
    </location>
</feature>
<evidence type="ECO:0000256" key="8">
    <source>
        <dbReference type="ARBA" id="ARBA00022723"/>
    </source>
</evidence>
<dbReference type="AlphaFoldDB" id="A0A815R6J0"/>
<sequence length="263" mass="29854">MQPNKKCQKKTSDSINVLVIGRSQVGKSTLIHVLATPHYEGSLATGMAETKECYSHKVLLTTNEDEYTVNIVDTPGLQEVRHDTEESRSNKQIQNLIATFLKHNIQTLNAVCFVSVAGKTHQNDMVIFNSLIDFLGPTYSSISMLILTHCDGFQNSRLDEFKEKLTSSEYDECKKVINYCKLGLYYHGAINRDELETHNDENIRVRILNTKLEHIKPMREALAQKLIDCANCSQPVDDLLTNLCSSHNNDHTRKKLTRNCQLI</sequence>
<dbReference type="Gene3D" id="3.40.50.300">
    <property type="entry name" value="P-loop containing nucleotide triphosphate hydrolases"/>
    <property type="match status" value="1"/>
</dbReference>
<evidence type="ECO:0000256" key="12">
    <source>
        <dbReference type="ARBA" id="ARBA00022842"/>
    </source>
</evidence>
<dbReference type="SUPFAM" id="SSF52540">
    <property type="entry name" value="P-loop containing nucleoside triphosphate hydrolases"/>
    <property type="match status" value="1"/>
</dbReference>
<dbReference type="Proteomes" id="UP000681967">
    <property type="component" value="Unassembled WGS sequence"/>
</dbReference>
<keyword evidence="9" id="KW-0547">Nucleotide-binding</keyword>
<comment type="subcellular location">
    <subcellularLocation>
        <location evidence="2">Membrane</location>
        <topology evidence="2">Single-pass membrane protein</topology>
    </subcellularLocation>
    <subcellularLocation>
        <location evidence="17">Plastid</location>
        <location evidence="17">Chloroplast outer membrane</location>
    </subcellularLocation>
</comment>
<comment type="cofactor">
    <cofactor evidence="1">
        <name>Mg(2+)</name>
        <dbReference type="ChEBI" id="CHEBI:18420"/>
    </cofactor>
</comment>